<dbReference type="InterPro" id="IPR036291">
    <property type="entry name" value="NAD(P)-bd_dom_sf"/>
</dbReference>
<dbReference type="AlphaFoldDB" id="A0A8J3QEY1"/>
<keyword evidence="5" id="KW-1185">Reference proteome</keyword>
<keyword evidence="2" id="KW-0560">Oxidoreductase</keyword>
<organism evidence="4 5">
    <name type="scientific">Rhizocola hellebori</name>
    <dbReference type="NCBI Taxonomy" id="1392758"/>
    <lineage>
        <taxon>Bacteria</taxon>
        <taxon>Bacillati</taxon>
        <taxon>Actinomycetota</taxon>
        <taxon>Actinomycetes</taxon>
        <taxon>Micromonosporales</taxon>
        <taxon>Micromonosporaceae</taxon>
        <taxon>Rhizocola</taxon>
    </lineage>
</organism>
<gene>
    <name evidence="4" type="primary">rfbD</name>
    <name evidence="4" type="ORF">Rhe02_76960</name>
</gene>
<dbReference type="SUPFAM" id="SSF51735">
    <property type="entry name" value="NAD(P)-binding Rossmann-fold domains"/>
    <property type="match status" value="1"/>
</dbReference>
<dbReference type="PANTHER" id="PTHR10491:SF4">
    <property type="entry name" value="METHIONINE ADENOSYLTRANSFERASE 2 SUBUNIT BETA"/>
    <property type="match status" value="1"/>
</dbReference>
<dbReference type="GO" id="GO:0019305">
    <property type="term" value="P:dTDP-rhamnose biosynthetic process"/>
    <property type="evidence" value="ECO:0007669"/>
    <property type="project" value="UniProtKB-UniPathway"/>
</dbReference>
<comment type="function">
    <text evidence="2">Catalyzes the reduction of dTDP-6-deoxy-L-lyxo-4-hexulose to yield dTDP-L-rhamnose.</text>
</comment>
<dbReference type="Pfam" id="PF04321">
    <property type="entry name" value="RmlD_sub_bind"/>
    <property type="match status" value="1"/>
</dbReference>
<dbReference type="GO" id="GO:0008831">
    <property type="term" value="F:dTDP-4-dehydrorhamnose reductase activity"/>
    <property type="evidence" value="ECO:0007669"/>
    <property type="project" value="UniProtKB-EC"/>
</dbReference>
<evidence type="ECO:0000256" key="1">
    <source>
        <dbReference type="ARBA" id="ARBA00010944"/>
    </source>
</evidence>
<comment type="similarity">
    <text evidence="1 2">Belongs to the dTDP-4-dehydrorhamnose reductase family.</text>
</comment>
<comment type="caution">
    <text evidence="4">The sequence shown here is derived from an EMBL/GenBank/DDBJ whole genome shotgun (WGS) entry which is preliminary data.</text>
</comment>
<evidence type="ECO:0000259" key="3">
    <source>
        <dbReference type="Pfam" id="PF04321"/>
    </source>
</evidence>
<dbReference type="RefSeq" id="WP_203913375.1">
    <property type="nucleotide sequence ID" value="NZ_BONY01000072.1"/>
</dbReference>
<dbReference type="PANTHER" id="PTHR10491">
    <property type="entry name" value="DTDP-4-DEHYDRORHAMNOSE REDUCTASE"/>
    <property type="match status" value="1"/>
</dbReference>
<dbReference type="CDD" id="cd05254">
    <property type="entry name" value="dTDP_HR_like_SDR_e"/>
    <property type="match status" value="1"/>
</dbReference>
<comment type="pathway">
    <text evidence="2">Carbohydrate biosynthesis; dTDP-L-rhamnose biosynthesis.</text>
</comment>
<evidence type="ECO:0000313" key="5">
    <source>
        <dbReference type="Proteomes" id="UP000612899"/>
    </source>
</evidence>
<keyword evidence="2" id="KW-0521">NADP</keyword>
<dbReference type="Gene3D" id="3.40.50.720">
    <property type="entry name" value="NAD(P)-binding Rossmann-like Domain"/>
    <property type="match status" value="1"/>
</dbReference>
<dbReference type="NCBIfam" id="TIGR01214">
    <property type="entry name" value="rmlD"/>
    <property type="match status" value="1"/>
</dbReference>
<evidence type="ECO:0000256" key="2">
    <source>
        <dbReference type="RuleBase" id="RU364082"/>
    </source>
</evidence>
<dbReference type="GO" id="GO:0005829">
    <property type="term" value="C:cytosol"/>
    <property type="evidence" value="ECO:0007669"/>
    <property type="project" value="TreeGrafter"/>
</dbReference>
<evidence type="ECO:0000313" key="4">
    <source>
        <dbReference type="EMBL" id="GIH09629.1"/>
    </source>
</evidence>
<dbReference type="Proteomes" id="UP000612899">
    <property type="component" value="Unassembled WGS sequence"/>
</dbReference>
<dbReference type="EC" id="1.1.1.133" evidence="2"/>
<name>A0A8J3QEY1_9ACTN</name>
<dbReference type="EMBL" id="BONY01000072">
    <property type="protein sequence ID" value="GIH09629.1"/>
    <property type="molecule type" value="Genomic_DNA"/>
</dbReference>
<sequence>MTRWLITGAGGMLGHDLAELLRADATQEITALNRAGLDISDPQQVRDAVLGHDVVVNAAAWTDVDGSETQEAAATAINGGAVQGLADACRQTGAILIHLSTDYVFDGQATSPYREDAPTKPVNAYGRSKLAGEQAVLATLPETGYVVRTSWLYGANGRNFVQTMLDLASKRETLSVVNDQHGQPTWTKALAAQIAELAASARQRQAPAGVYHGTAGGQTTWFELAVQAFRHAGLDPARLTPVSSNEFVRPAARPAYSVLGHDRWRQAGLAAQPGWDIQLKAAFEAEVFRKVNP</sequence>
<accession>A0A8J3QEY1</accession>
<dbReference type="InterPro" id="IPR029903">
    <property type="entry name" value="RmlD-like-bd"/>
</dbReference>
<dbReference type="InterPro" id="IPR005913">
    <property type="entry name" value="dTDP_dehydrorham_reduct"/>
</dbReference>
<feature type="domain" description="RmlD-like substrate binding" evidence="3">
    <location>
        <begin position="4"/>
        <end position="284"/>
    </location>
</feature>
<dbReference type="Gene3D" id="3.90.25.10">
    <property type="entry name" value="UDP-galactose 4-epimerase, domain 1"/>
    <property type="match status" value="1"/>
</dbReference>
<protein>
    <recommendedName>
        <fullName evidence="2">dTDP-4-dehydrorhamnose reductase</fullName>
        <ecNumber evidence="2">1.1.1.133</ecNumber>
    </recommendedName>
</protein>
<dbReference type="UniPathway" id="UPA00124"/>
<proteinExistence type="inferred from homology"/>
<reference evidence="4" key="1">
    <citation type="submission" date="2021-01" db="EMBL/GenBank/DDBJ databases">
        <title>Whole genome shotgun sequence of Rhizocola hellebori NBRC 109834.</title>
        <authorList>
            <person name="Komaki H."/>
            <person name="Tamura T."/>
        </authorList>
    </citation>
    <scope>NUCLEOTIDE SEQUENCE</scope>
    <source>
        <strain evidence="4">NBRC 109834</strain>
    </source>
</reference>